<evidence type="ECO:0000256" key="6">
    <source>
        <dbReference type="ARBA" id="ARBA00023015"/>
    </source>
</evidence>
<comment type="caution">
    <text evidence="15">The sequence shown here is derived from an EMBL/GenBank/DDBJ whole genome shotgun (WGS) entry which is preliminary data.</text>
</comment>
<evidence type="ECO:0000256" key="10">
    <source>
        <dbReference type="ARBA" id="ARBA00023242"/>
    </source>
</evidence>
<keyword evidence="5" id="KW-0221">Differentiation</keyword>
<reference evidence="15 16" key="1">
    <citation type="submission" date="2021-11" db="EMBL/GenBank/DDBJ databases">
        <title>Black yeast isolated from Biological Soil Crust.</title>
        <authorList>
            <person name="Kurbessoian T."/>
        </authorList>
    </citation>
    <scope>NUCLEOTIDE SEQUENCE [LARGE SCALE GENOMIC DNA]</scope>
    <source>
        <strain evidence="15 16">CCFEE 5522</strain>
    </source>
</reference>
<dbReference type="AlphaFoldDB" id="A0AAV9JM36"/>
<dbReference type="PROSITE" id="PS00036">
    <property type="entry name" value="BZIP_BASIC"/>
    <property type="match status" value="1"/>
</dbReference>
<keyword evidence="16" id="KW-1185">Reference proteome</keyword>
<dbReference type="PRINTS" id="PR00043">
    <property type="entry name" value="LEUZIPPRJUN"/>
</dbReference>
<dbReference type="GO" id="GO:0005634">
    <property type="term" value="C:nucleus"/>
    <property type="evidence" value="ECO:0007669"/>
    <property type="project" value="TreeGrafter"/>
</dbReference>
<feature type="coiled-coil region" evidence="12">
    <location>
        <begin position="228"/>
        <end position="262"/>
    </location>
</feature>
<evidence type="ECO:0000256" key="3">
    <source>
        <dbReference type="ARBA" id="ARBA00022490"/>
    </source>
</evidence>
<keyword evidence="6" id="KW-0805">Transcription regulation</keyword>
<feature type="compositionally biased region" description="Polar residues" evidence="13">
    <location>
        <begin position="1"/>
        <end position="15"/>
    </location>
</feature>
<keyword evidence="7" id="KW-0238">DNA-binding</keyword>
<evidence type="ECO:0000256" key="1">
    <source>
        <dbReference type="ARBA" id="ARBA00004496"/>
    </source>
</evidence>
<dbReference type="PANTHER" id="PTHR23351">
    <property type="entry name" value="FOS TRANSCRIPTION FACTOR-RELATED"/>
    <property type="match status" value="1"/>
</dbReference>
<keyword evidence="3" id="KW-0963">Cytoplasm</keyword>
<evidence type="ECO:0000313" key="16">
    <source>
        <dbReference type="Proteomes" id="UP001324427"/>
    </source>
</evidence>
<evidence type="ECO:0000256" key="11">
    <source>
        <dbReference type="ARBA" id="ARBA00029907"/>
    </source>
</evidence>
<evidence type="ECO:0000313" key="15">
    <source>
        <dbReference type="EMBL" id="KAK4546382.1"/>
    </source>
</evidence>
<sequence length="395" mass="43071">MTVQLPTTHNASFSPASFEDPAFEPQAGFDFDDVNDQTLRNMQNTLASLHALHGSAHNFHMGRRTNRNGMHAVVFPGRGDPFPVGSNAFTPAPGMSSNIDPSDVWSQSIDTPVTTILQADGTFSTSSMQSAIVQTRRSSVAQHFGQITPPDNSPGVKTNTPSDNGRAIAPVKMDKSQRARNAAIQRHAKAKPRKDSKQDEGLEGSGDDVDNKREKYREKNRLAAAKCRMKKKENVETLEEKHRRLQAENNFVKRQVRILRDELSNLRTMVLQHSPQSQGCHCQPLHGYNSRKANELAYGLGGQSMSSPSDSMGSAAPSPGTFDVMSQHHSFSSNAPPSQMHMPMPQSFAPSSNYAFAPVTTPNSVQMTATAGETGQQGAFSNFLRSSVDGSMQFP</sequence>
<evidence type="ECO:0000256" key="2">
    <source>
        <dbReference type="ARBA" id="ARBA00019754"/>
    </source>
</evidence>
<dbReference type="GO" id="GO:0005737">
    <property type="term" value="C:cytoplasm"/>
    <property type="evidence" value="ECO:0007669"/>
    <property type="project" value="UniProtKB-SubCell"/>
</dbReference>
<name>A0AAV9JM36_9PEZI</name>
<dbReference type="InterPro" id="IPR046347">
    <property type="entry name" value="bZIP_sf"/>
</dbReference>
<dbReference type="PANTHER" id="PTHR23351:SF14">
    <property type="entry name" value="BASIC LEUCINE ZIPPER TRANSCRIPTIONAL FACTOR ATF-LIKE"/>
    <property type="match status" value="1"/>
</dbReference>
<accession>A0AAV9JM36</accession>
<keyword evidence="9" id="KW-0804">Transcription</keyword>
<feature type="domain" description="BZIP" evidence="14">
    <location>
        <begin position="210"/>
        <end position="273"/>
    </location>
</feature>
<dbReference type="GO" id="GO:0030154">
    <property type="term" value="P:cell differentiation"/>
    <property type="evidence" value="ECO:0007669"/>
    <property type="project" value="UniProtKB-KW"/>
</dbReference>
<feature type="compositionally biased region" description="Low complexity" evidence="13">
    <location>
        <begin position="304"/>
        <end position="320"/>
    </location>
</feature>
<dbReference type="GO" id="GO:0000981">
    <property type="term" value="F:DNA-binding transcription factor activity, RNA polymerase II-specific"/>
    <property type="evidence" value="ECO:0007669"/>
    <property type="project" value="TreeGrafter"/>
</dbReference>
<dbReference type="CDD" id="cd14687">
    <property type="entry name" value="bZIP_ATF2"/>
    <property type="match status" value="1"/>
</dbReference>
<keyword evidence="12" id="KW-0175">Coiled coil</keyword>
<evidence type="ECO:0000256" key="13">
    <source>
        <dbReference type="SAM" id="MobiDB-lite"/>
    </source>
</evidence>
<comment type="subcellular location">
    <subcellularLocation>
        <location evidence="1">Cytoplasm</location>
    </subcellularLocation>
</comment>
<dbReference type="PROSITE" id="PS50217">
    <property type="entry name" value="BZIP"/>
    <property type="match status" value="1"/>
</dbReference>
<feature type="region of interest" description="Disordered" evidence="13">
    <location>
        <begin position="302"/>
        <end position="321"/>
    </location>
</feature>
<dbReference type="SMART" id="SM00338">
    <property type="entry name" value="BRLZ"/>
    <property type="match status" value="1"/>
</dbReference>
<protein>
    <recommendedName>
        <fullName evidence="2">Basic leucine zipper transcriptional factor ATF-like</fullName>
    </recommendedName>
    <alternativeName>
        <fullName evidence="11">B-cell-activating transcription factor</fullName>
    </alternativeName>
</protein>
<evidence type="ECO:0000256" key="4">
    <source>
        <dbReference type="ARBA" id="ARBA00022491"/>
    </source>
</evidence>
<gene>
    <name evidence="15" type="ORF">LTR36_002059</name>
</gene>
<dbReference type="GO" id="GO:0000978">
    <property type="term" value="F:RNA polymerase II cis-regulatory region sequence-specific DNA binding"/>
    <property type="evidence" value="ECO:0007669"/>
    <property type="project" value="TreeGrafter"/>
</dbReference>
<dbReference type="EMBL" id="JAVFHQ010000015">
    <property type="protein sequence ID" value="KAK4546382.1"/>
    <property type="molecule type" value="Genomic_DNA"/>
</dbReference>
<evidence type="ECO:0000259" key="14">
    <source>
        <dbReference type="PROSITE" id="PS50217"/>
    </source>
</evidence>
<feature type="region of interest" description="Disordered" evidence="13">
    <location>
        <begin position="134"/>
        <end position="217"/>
    </location>
</feature>
<feature type="region of interest" description="Disordered" evidence="13">
    <location>
        <begin position="1"/>
        <end position="25"/>
    </location>
</feature>
<keyword evidence="4" id="KW-0678">Repressor</keyword>
<proteinExistence type="predicted"/>
<dbReference type="InterPro" id="IPR000837">
    <property type="entry name" value="AP-1"/>
</dbReference>
<dbReference type="SUPFAM" id="SSF57959">
    <property type="entry name" value="Leucine zipper domain"/>
    <property type="match status" value="1"/>
</dbReference>
<dbReference type="InterPro" id="IPR002112">
    <property type="entry name" value="Leuzip_Jun"/>
</dbReference>
<dbReference type="Gene3D" id="1.20.5.170">
    <property type="match status" value="1"/>
</dbReference>
<dbReference type="InterPro" id="IPR004827">
    <property type="entry name" value="bZIP"/>
</dbReference>
<evidence type="ECO:0000256" key="12">
    <source>
        <dbReference type="SAM" id="Coils"/>
    </source>
</evidence>
<keyword evidence="10" id="KW-0539">Nucleus</keyword>
<evidence type="ECO:0000256" key="8">
    <source>
        <dbReference type="ARBA" id="ARBA00023159"/>
    </source>
</evidence>
<evidence type="ECO:0000256" key="5">
    <source>
        <dbReference type="ARBA" id="ARBA00022782"/>
    </source>
</evidence>
<evidence type="ECO:0000256" key="7">
    <source>
        <dbReference type="ARBA" id="ARBA00023125"/>
    </source>
</evidence>
<dbReference type="Proteomes" id="UP001324427">
    <property type="component" value="Unassembled WGS sequence"/>
</dbReference>
<keyword evidence="8" id="KW-0010">Activator</keyword>
<evidence type="ECO:0000256" key="9">
    <source>
        <dbReference type="ARBA" id="ARBA00023163"/>
    </source>
</evidence>
<dbReference type="Pfam" id="PF00170">
    <property type="entry name" value="bZIP_1"/>
    <property type="match status" value="1"/>
</dbReference>
<organism evidence="15 16">
    <name type="scientific">Oleoguttula mirabilis</name>
    <dbReference type="NCBI Taxonomy" id="1507867"/>
    <lineage>
        <taxon>Eukaryota</taxon>
        <taxon>Fungi</taxon>
        <taxon>Dikarya</taxon>
        <taxon>Ascomycota</taxon>
        <taxon>Pezizomycotina</taxon>
        <taxon>Dothideomycetes</taxon>
        <taxon>Dothideomycetidae</taxon>
        <taxon>Mycosphaerellales</taxon>
        <taxon>Teratosphaeriaceae</taxon>
        <taxon>Oleoguttula</taxon>
    </lineage>
</organism>